<dbReference type="SUPFAM" id="SSF47413">
    <property type="entry name" value="lambda repressor-like DNA-binding domains"/>
    <property type="match status" value="1"/>
</dbReference>
<evidence type="ECO:0000313" key="6">
    <source>
        <dbReference type="EMBL" id="MDB0580402.1"/>
    </source>
</evidence>
<reference evidence="6" key="3">
    <citation type="submission" date="2020-04" db="EMBL/GenBank/DDBJ databases">
        <authorList>
            <person name="Tanveer F."/>
            <person name="Xie Y."/>
            <person name="Shinwari Z.K."/>
        </authorList>
    </citation>
    <scope>NUCLEOTIDE SEQUENCE</scope>
    <source>
        <strain evidence="6">MOSEL-ME25</strain>
    </source>
</reference>
<dbReference type="GO" id="GO:0000976">
    <property type="term" value="F:transcription cis-regulatory region binding"/>
    <property type="evidence" value="ECO:0007669"/>
    <property type="project" value="TreeGrafter"/>
</dbReference>
<organism evidence="5 7">
    <name type="scientific">Salinicoccus roseus</name>
    <dbReference type="NCBI Taxonomy" id="45670"/>
    <lineage>
        <taxon>Bacteria</taxon>
        <taxon>Bacillati</taxon>
        <taxon>Bacillota</taxon>
        <taxon>Bacilli</taxon>
        <taxon>Bacillales</taxon>
        <taxon>Staphylococcaceae</taxon>
        <taxon>Salinicoccus</taxon>
    </lineage>
</organism>
<dbReference type="Proteomes" id="UP000527860">
    <property type="component" value="Unassembled WGS sequence"/>
</dbReference>
<dbReference type="InterPro" id="IPR010982">
    <property type="entry name" value="Lambda_DNA-bd_dom_sf"/>
</dbReference>
<evidence type="ECO:0000313" key="8">
    <source>
        <dbReference type="Proteomes" id="UP000527860"/>
    </source>
</evidence>
<reference evidence="5 7" key="1">
    <citation type="submission" date="2015-01" db="EMBL/GenBank/DDBJ databases">
        <title>Genome sequences of high lactate-tolerant strain Salinicoccus roseus W12 with industrial interest.</title>
        <authorList>
            <person name="Wang H."/>
            <person name="Yu B."/>
        </authorList>
    </citation>
    <scope>NUCLEOTIDE SEQUENCE [LARGE SCALE GENOMIC DNA]</scope>
    <source>
        <strain evidence="5 7">W12</strain>
    </source>
</reference>
<name>A0A0C2HGM4_9STAP</name>
<dbReference type="PROSITE" id="PS00356">
    <property type="entry name" value="HTH_LACI_1"/>
    <property type="match status" value="1"/>
</dbReference>
<dbReference type="GO" id="GO:0003700">
    <property type="term" value="F:DNA-binding transcription factor activity"/>
    <property type="evidence" value="ECO:0007669"/>
    <property type="project" value="TreeGrafter"/>
</dbReference>
<dbReference type="InterPro" id="IPR000843">
    <property type="entry name" value="HTH_LacI"/>
</dbReference>
<dbReference type="PANTHER" id="PTHR30146:SF145">
    <property type="entry name" value="RIBOSE OPERON REPRESSOR"/>
    <property type="match status" value="1"/>
</dbReference>
<keyword evidence="3" id="KW-0804">Transcription</keyword>
<dbReference type="CDD" id="cd19977">
    <property type="entry name" value="PBP1_EndR-like"/>
    <property type="match status" value="1"/>
</dbReference>
<dbReference type="PANTHER" id="PTHR30146">
    <property type="entry name" value="LACI-RELATED TRANSCRIPTIONAL REPRESSOR"/>
    <property type="match status" value="1"/>
</dbReference>
<dbReference type="Gene3D" id="1.10.260.40">
    <property type="entry name" value="lambda repressor-like DNA-binding domains"/>
    <property type="match status" value="1"/>
</dbReference>
<keyword evidence="1" id="KW-0805">Transcription regulation</keyword>
<dbReference type="Pfam" id="PF13377">
    <property type="entry name" value="Peripla_BP_3"/>
    <property type="match status" value="1"/>
</dbReference>
<dbReference type="GeneID" id="77845164"/>
<keyword evidence="8" id="KW-1185">Reference proteome</keyword>
<dbReference type="Proteomes" id="UP000031546">
    <property type="component" value="Unassembled WGS sequence"/>
</dbReference>
<dbReference type="SUPFAM" id="SSF53822">
    <property type="entry name" value="Periplasmic binding protein-like I"/>
    <property type="match status" value="1"/>
</dbReference>
<feature type="domain" description="HTH lacI-type" evidence="4">
    <location>
        <begin position="4"/>
        <end position="59"/>
    </location>
</feature>
<dbReference type="STRING" id="45670.SN16_06300"/>
<dbReference type="OrthoDB" id="1639518at2"/>
<reference evidence="8" key="2">
    <citation type="submission" date="2020-04" db="EMBL/GenBank/DDBJ databases">
        <title>Genome analysis and biological profiling of marine Cellulosimicrobium funkei MOSEL-ME6.</title>
        <authorList>
            <person name="Tanveer F."/>
            <person name="Xie Y."/>
            <person name="Shinwari Z.K."/>
        </authorList>
    </citation>
    <scope>NUCLEOTIDE SEQUENCE [LARGE SCALE GENOMIC DNA]</scope>
    <source>
        <strain evidence="8">MOSEL-ME25</strain>
    </source>
</reference>
<dbReference type="EMBL" id="JXII01000005">
    <property type="protein sequence ID" value="KIH70764.1"/>
    <property type="molecule type" value="Genomic_DNA"/>
</dbReference>
<dbReference type="Pfam" id="PF00356">
    <property type="entry name" value="LacI"/>
    <property type="match status" value="1"/>
</dbReference>
<evidence type="ECO:0000256" key="1">
    <source>
        <dbReference type="ARBA" id="ARBA00023015"/>
    </source>
</evidence>
<proteinExistence type="predicted"/>
<dbReference type="EMBL" id="JABEVU030000001">
    <property type="protein sequence ID" value="MDB0580402.1"/>
    <property type="molecule type" value="Genomic_DNA"/>
</dbReference>
<evidence type="ECO:0000313" key="5">
    <source>
        <dbReference type="EMBL" id="KIH70764.1"/>
    </source>
</evidence>
<dbReference type="InterPro" id="IPR028082">
    <property type="entry name" value="Peripla_BP_I"/>
</dbReference>
<dbReference type="Gene3D" id="3.40.50.2300">
    <property type="match status" value="2"/>
</dbReference>
<reference evidence="6 8" key="4">
    <citation type="submission" date="2022-12" db="EMBL/GenBank/DDBJ databases">
        <title>Genome analysis and biological profiling of marine Salinicoccus roseus MOSEL-ME25.</title>
        <authorList>
            <person name="Mirza F.T."/>
            <person name="Xie Y."/>
            <person name="Shinwari Z.K."/>
        </authorList>
    </citation>
    <scope>NUCLEOTIDE SEQUENCE [LARGE SCALE GENOMIC DNA]</scope>
    <source>
        <strain evidence="6 8">MOSEL-ME25</strain>
    </source>
</reference>
<dbReference type="CDD" id="cd01392">
    <property type="entry name" value="HTH_LacI"/>
    <property type="match status" value="1"/>
</dbReference>
<evidence type="ECO:0000256" key="3">
    <source>
        <dbReference type="ARBA" id="ARBA00023163"/>
    </source>
</evidence>
<keyword evidence="2 6" id="KW-0238">DNA-binding</keyword>
<dbReference type="InterPro" id="IPR046335">
    <property type="entry name" value="LacI/GalR-like_sensor"/>
</dbReference>
<evidence type="ECO:0000259" key="4">
    <source>
        <dbReference type="PROSITE" id="PS50932"/>
    </source>
</evidence>
<dbReference type="PROSITE" id="PS50932">
    <property type="entry name" value="HTH_LACI_2"/>
    <property type="match status" value="1"/>
</dbReference>
<sequence length="334" mass="37484">MKNVTINDVAHEANVSKSTVSHYLNGHFTKMGPETRDRIARAVSKLDYSPNHIAKSLKNKRTMTIGVIVANILHNFSTRVIRSIEDFAHGHGYHVIVCNTDNSSDKEADYIRMLMAKQVDGLVVIPTAKNEALFTELAEKDYPVVFIDRYIEGVPIQSHMLDNRMSVKMAFNHLYEKGHREIGFLTEPVEAIVARQERYDAYLEFCGSYGTHPIPIQVEKEEMVPELEQSAAQGSLPACLIVANDLALFELLKVAKQRDVRIPGELSIISIDDIEFADFFNPGITVIAQPAVEIGTAAVSALFEMMNGRKNATGIERFQPYLIERESVKQYEGQ</sequence>
<comment type="caution">
    <text evidence="5">The sequence shown here is derived from an EMBL/GenBank/DDBJ whole genome shotgun (WGS) entry which is preliminary data.</text>
</comment>
<evidence type="ECO:0000256" key="2">
    <source>
        <dbReference type="ARBA" id="ARBA00023125"/>
    </source>
</evidence>
<dbReference type="SMART" id="SM00354">
    <property type="entry name" value="HTH_LACI"/>
    <property type="match status" value="1"/>
</dbReference>
<gene>
    <name evidence="6" type="ORF">F7P68_0007645</name>
    <name evidence="5" type="ORF">SN16_06300</name>
</gene>
<dbReference type="RefSeq" id="WP_040105775.1">
    <property type="nucleotide sequence ID" value="NZ_JABEVU030000001.1"/>
</dbReference>
<evidence type="ECO:0000313" key="7">
    <source>
        <dbReference type="Proteomes" id="UP000031546"/>
    </source>
</evidence>
<dbReference type="AlphaFoldDB" id="A0A0C2HGM4"/>
<accession>A0A0C2HGM4</accession>
<protein>
    <submittedName>
        <fullName evidence="6">LacI family DNA-binding transcriptional regulator</fullName>
    </submittedName>
</protein>